<dbReference type="GO" id="GO:0016787">
    <property type="term" value="F:hydrolase activity"/>
    <property type="evidence" value="ECO:0007669"/>
    <property type="project" value="UniProtKB-KW"/>
</dbReference>
<dbReference type="Pfam" id="PF00753">
    <property type="entry name" value="Lactamase_B"/>
    <property type="match status" value="1"/>
</dbReference>
<proteinExistence type="predicted"/>
<protein>
    <submittedName>
        <fullName evidence="3">MBL fold metallo-hydrolase</fullName>
    </submittedName>
</protein>
<dbReference type="SMART" id="SM00849">
    <property type="entry name" value="Lactamase_B"/>
    <property type="match status" value="1"/>
</dbReference>
<accession>A0A7S9DVS0</accession>
<keyword evidence="1" id="KW-0479">Metal-binding</keyword>
<evidence type="ECO:0000256" key="1">
    <source>
        <dbReference type="ARBA" id="ARBA00022723"/>
    </source>
</evidence>
<organism evidence="3 4">
    <name type="scientific">Salinimonas marina</name>
    <dbReference type="NCBI Taxonomy" id="2785918"/>
    <lineage>
        <taxon>Bacteria</taxon>
        <taxon>Pseudomonadati</taxon>
        <taxon>Pseudomonadota</taxon>
        <taxon>Gammaproteobacteria</taxon>
        <taxon>Alteromonadales</taxon>
        <taxon>Alteromonadaceae</taxon>
        <taxon>Alteromonas/Salinimonas group</taxon>
        <taxon>Salinimonas</taxon>
    </lineage>
</organism>
<dbReference type="PANTHER" id="PTHR43084">
    <property type="entry name" value="PERSULFIDE DIOXYGENASE ETHE1"/>
    <property type="match status" value="1"/>
</dbReference>
<dbReference type="GO" id="GO:0006749">
    <property type="term" value="P:glutathione metabolic process"/>
    <property type="evidence" value="ECO:0007669"/>
    <property type="project" value="InterPro"/>
</dbReference>
<dbReference type="Gene3D" id="3.40.250.10">
    <property type="entry name" value="Rhodanese-like domain"/>
    <property type="match status" value="2"/>
</dbReference>
<dbReference type="GO" id="GO:0050313">
    <property type="term" value="F:sulfur dioxygenase activity"/>
    <property type="evidence" value="ECO:0007669"/>
    <property type="project" value="InterPro"/>
</dbReference>
<dbReference type="CDD" id="cd07724">
    <property type="entry name" value="POD-like_MBL-fold"/>
    <property type="match status" value="1"/>
</dbReference>
<dbReference type="KEGG" id="smaa:IT774_11090"/>
<dbReference type="SUPFAM" id="SSF52821">
    <property type="entry name" value="Rhodanese/Cell cycle control phosphatase"/>
    <property type="match status" value="2"/>
</dbReference>
<dbReference type="Proteomes" id="UP000595095">
    <property type="component" value="Chromosome"/>
</dbReference>
<keyword evidence="4" id="KW-1185">Reference proteome</keyword>
<dbReference type="Pfam" id="PF00581">
    <property type="entry name" value="Rhodanese"/>
    <property type="match status" value="2"/>
</dbReference>
<reference evidence="3 4" key="1">
    <citation type="submission" date="2020-11" db="EMBL/GenBank/DDBJ databases">
        <title>Complete genome sequence for Salinimonas sp. strain G2-b.</title>
        <authorList>
            <person name="Park S.-J."/>
        </authorList>
    </citation>
    <scope>NUCLEOTIDE SEQUENCE [LARGE SCALE GENOMIC DNA]</scope>
    <source>
        <strain evidence="3 4">G2-b</strain>
    </source>
</reference>
<evidence type="ECO:0000313" key="4">
    <source>
        <dbReference type="Proteomes" id="UP000595095"/>
    </source>
</evidence>
<dbReference type="EMBL" id="CP064795">
    <property type="protein sequence ID" value="QPG04742.1"/>
    <property type="molecule type" value="Genomic_DNA"/>
</dbReference>
<evidence type="ECO:0000313" key="3">
    <source>
        <dbReference type="EMBL" id="QPG04742.1"/>
    </source>
</evidence>
<name>A0A7S9DVS0_9ALTE</name>
<dbReference type="SUPFAM" id="SSF56281">
    <property type="entry name" value="Metallo-hydrolase/oxidoreductase"/>
    <property type="match status" value="1"/>
</dbReference>
<keyword evidence="3" id="KW-0378">Hydrolase</keyword>
<dbReference type="AlphaFoldDB" id="A0A7S9DVS0"/>
<dbReference type="InterPro" id="IPR044528">
    <property type="entry name" value="POD-like_MBL-fold"/>
</dbReference>
<dbReference type="InterPro" id="IPR001279">
    <property type="entry name" value="Metallo-B-lactamas"/>
</dbReference>
<dbReference type="SMART" id="SM00450">
    <property type="entry name" value="RHOD"/>
    <property type="match status" value="2"/>
</dbReference>
<dbReference type="InterPro" id="IPR001763">
    <property type="entry name" value="Rhodanese-like_dom"/>
</dbReference>
<dbReference type="CDD" id="cd00158">
    <property type="entry name" value="RHOD"/>
    <property type="match status" value="2"/>
</dbReference>
<dbReference type="InterPro" id="IPR036866">
    <property type="entry name" value="RibonucZ/Hydroxyglut_hydro"/>
</dbReference>
<evidence type="ECO:0000259" key="2">
    <source>
        <dbReference type="PROSITE" id="PS50206"/>
    </source>
</evidence>
<feature type="domain" description="Rhodanese" evidence="2">
    <location>
        <begin position="266"/>
        <end position="349"/>
    </location>
</feature>
<dbReference type="GO" id="GO:0046872">
    <property type="term" value="F:metal ion binding"/>
    <property type="evidence" value="ECO:0007669"/>
    <property type="project" value="UniProtKB-KW"/>
</dbReference>
<gene>
    <name evidence="3" type="ORF">IT774_11090</name>
</gene>
<sequence length="456" mass="49836">MFLETIKTDGIAHLSYIFGSQGEACVIDPQLDTDHYIAIANANNCKITTIIETHRNEDFISGALALSNKTSANIFHGPNADAAIAYAQELGDGSKLMVGKLQIEALHTPGHTKDSICLALTDTATTDGAIGVFTGDTLFVNDVGRADFYPDEKETMAGKLYDSLQRLLQLGDEVIVYPAHGAGSVCGGGMAEREFTTIGVERKNNPVLKIGDKDSFICTKVAEKHYIAPYFEQMEEANSKGVDTPLPPSVCMPLTNKQKQAWLTPNDRPGYLLDIRPVAAFQQHHVPGSLNFPGALLSAYAGWLLEYDQPIALVCTGPEQAFEGAQQLWRMGYQNIAGYLTDIPFPVTQTDKASSHLPTVTADTVKERLDNAPGEWVLLDVRKNTEVETMPFAGGTHMYLGHLKQHAADFNKNIHYTCMCGSGMRATVAASYLRYLGIDNVDIFDGSMQAWQQYQS</sequence>
<dbReference type="InterPro" id="IPR051682">
    <property type="entry name" value="Mito_Persulfide_Diox"/>
</dbReference>
<dbReference type="RefSeq" id="WP_195809834.1">
    <property type="nucleotide sequence ID" value="NZ_CP064795.1"/>
</dbReference>
<dbReference type="GO" id="GO:0070813">
    <property type="term" value="P:hydrogen sulfide metabolic process"/>
    <property type="evidence" value="ECO:0007669"/>
    <property type="project" value="TreeGrafter"/>
</dbReference>
<dbReference type="InterPro" id="IPR036873">
    <property type="entry name" value="Rhodanese-like_dom_sf"/>
</dbReference>
<feature type="domain" description="Rhodanese" evidence="2">
    <location>
        <begin position="372"/>
        <end position="456"/>
    </location>
</feature>
<dbReference type="Gene3D" id="3.60.15.10">
    <property type="entry name" value="Ribonuclease Z/Hydroxyacylglutathione hydrolase-like"/>
    <property type="match status" value="1"/>
</dbReference>
<dbReference type="PROSITE" id="PS50206">
    <property type="entry name" value="RHODANESE_3"/>
    <property type="match status" value="2"/>
</dbReference>
<dbReference type="PANTHER" id="PTHR43084:SF1">
    <property type="entry name" value="PERSULFIDE DIOXYGENASE ETHE1, MITOCHONDRIAL"/>
    <property type="match status" value="1"/>
</dbReference>